<evidence type="ECO:0000256" key="1">
    <source>
        <dbReference type="SAM" id="Phobius"/>
    </source>
</evidence>
<keyword evidence="1" id="KW-0812">Transmembrane</keyword>
<keyword evidence="3" id="KW-1185">Reference proteome</keyword>
<name>A0ABW6AH36_9BACT</name>
<dbReference type="RefSeq" id="WP_381498430.1">
    <property type="nucleotide sequence ID" value="NZ_JBHUOM010000002.1"/>
</dbReference>
<feature type="transmembrane region" description="Helical" evidence="1">
    <location>
        <begin position="119"/>
        <end position="139"/>
    </location>
</feature>
<protein>
    <submittedName>
        <fullName evidence="2">Uncharacterized protein</fullName>
    </submittedName>
</protein>
<organism evidence="2 3">
    <name type="scientific">Spirosoma flavum</name>
    <dbReference type="NCBI Taxonomy" id="2048557"/>
    <lineage>
        <taxon>Bacteria</taxon>
        <taxon>Pseudomonadati</taxon>
        <taxon>Bacteroidota</taxon>
        <taxon>Cytophagia</taxon>
        <taxon>Cytophagales</taxon>
        <taxon>Cytophagaceae</taxon>
        <taxon>Spirosoma</taxon>
    </lineage>
</organism>
<evidence type="ECO:0000313" key="2">
    <source>
        <dbReference type="EMBL" id="MFD2933742.1"/>
    </source>
</evidence>
<feature type="transmembrane region" description="Helical" evidence="1">
    <location>
        <begin position="145"/>
        <end position="163"/>
    </location>
</feature>
<reference evidence="3" key="1">
    <citation type="journal article" date="2019" name="Int. J. Syst. Evol. Microbiol.">
        <title>The Global Catalogue of Microorganisms (GCM) 10K type strain sequencing project: providing services to taxonomists for standard genome sequencing and annotation.</title>
        <authorList>
            <consortium name="The Broad Institute Genomics Platform"/>
            <consortium name="The Broad Institute Genome Sequencing Center for Infectious Disease"/>
            <person name="Wu L."/>
            <person name="Ma J."/>
        </authorList>
    </citation>
    <scope>NUCLEOTIDE SEQUENCE [LARGE SCALE GENOMIC DNA]</scope>
    <source>
        <strain evidence="3">KCTC 52490</strain>
    </source>
</reference>
<comment type="caution">
    <text evidence="2">The sequence shown here is derived from an EMBL/GenBank/DDBJ whole genome shotgun (WGS) entry which is preliminary data.</text>
</comment>
<accession>A0ABW6AH36</accession>
<dbReference type="Proteomes" id="UP001597512">
    <property type="component" value="Unassembled WGS sequence"/>
</dbReference>
<gene>
    <name evidence="2" type="ORF">ACFS25_08100</name>
</gene>
<evidence type="ECO:0000313" key="3">
    <source>
        <dbReference type="Proteomes" id="UP001597512"/>
    </source>
</evidence>
<keyword evidence="1" id="KW-0472">Membrane</keyword>
<proteinExistence type="predicted"/>
<feature type="transmembrane region" description="Helical" evidence="1">
    <location>
        <begin position="6"/>
        <end position="27"/>
    </location>
</feature>
<keyword evidence="1" id="KW-1133">Transmembrane helix</keyword>
<dbReference type="EMBL" id="JBHUOM010000002">
    <property type="protein sequence ID" value="MFD2933742.1"/>
    <property type="molecule type" value="Genomic_DNA"/>
</dbReference>
<sequence length="214" mass="23964">MIILNLLVAIILGYTAFGTACLFYFAVTGRTGEIKCTNSINSAMYQQIVVLISTYKEDCVILESAQLSLLQNYQSSMYDVVVSADSLKAATVETLRKLPVNVIEVTIEKPTRATKIVQILLPSRMLLLCCLVVSTLLSGALQNHYFFMASSLQLILVLLTLYISTPVSLIRQLALAELLKLQFYLTSFLKPTYKMQTAKNQFLHTLHRSKQVNQ</sequence>